<dbReference type="OrthoDB" id="4085451at2759"/>
<accession>A0A9N8ZSG2</accession>
<feature type="region of interest" description="Disordered" evidence="1">
    <location>
        <begin position="1"/>
        <end position="51"/>
    </location>
</feature>
<organism evidence="2 3">
    <name type="scientific">Paraglomus brasilianum</name>
    <dbReference type="NCBI Taxonomy" id="144538"/>
    <lineage>
        <taxon>Eukaryota</taxon>
        <taxon>Fungi</taxon>
        <taxon>Fungi incertae sedis</taxon>
        <taxon>Mucoromycota</taxon>
        <taxon>Glomeromycotina</taxon>
        <taxon>Glomeromycetes</taxon>
        <taxon>Paraglomerales</taxon>
        <taxon>Paraglomeraceae</taxon>
        <taxon>Paraglomus</taxon>
    </lineage>
</organism>
<sequence>MGSQTSKQIIKRKYPSQHMAVAQKFPEATPEGTTSTRARETRDQASIKDDEKNSQLLMNLSVIGQVPISIGPVPLKQSSSSIEILKHRVMNESDSSGNLGPNRLSVQNFRQFLDQKKLANTPIEELGKQFNLDKETAEILIKHVNTFVIIDEKIGVWVDTHGNFPKAALKE</sequence>
<feature type="compositionally biased region" description="Basic and acidic residues" evidence="1">
    <location>
        <begin position="37"/>
        <end position="51"/>
    </location>
</feature>
<name>A0A9N8ZSG2_9GLOM</name>
<protein>
    <submittedName>
        <fullName evidence="2">11580_t:CDS:1</fullName>
    </submittedName>
</protein>
<dbReference type="EMBL" id="CAJVPI010000233">
    <property type="protein sequence ID" value="CAG8505278.1"/>
    <property type="molecule type" value="Genomic_DNA"/>
</dbReference>
<evidence type="ECO:0000313" key="3">
    <source>
        <dbReference type="Proteomes" id="UP000789739"/>
    </source>
</evidence>
<gene>
    <name evidence="2" type="ORF">PBRASI_LOCUS2823</name>
</gene>
<dbReference type="Proteomes" id="UP000789739">
    <property type="component" value="Unassembled WGS sequence"/>
</dbReference>
<evidence type="ECO:0000256" key="1">
    <source>
        <dbReference type="SAM" id="MobiDB-lite"/>
    </source>
</evidence>
<keyword evidence="3" id="KW-1185">Reference proteome</keyword>
<evidence type="ECO:0000313" key="2">
    <source>
        <dbReference type="EMBL" id="CAG8505278.1"/>
    </source>
</evidence>
<comment type="caution">
    <text evidence="2">The sequence shown here is derived from an EMBL/GenBank/DDBJ whole genome shotgun (WGS) entry which is preliminary data.</text>
</comment>
<reference evidence="2" key="1">
    <citation type="submission" date="2021-06" db="EMBL/GenBank/DDBJ databases">
        <authorList>
            <person name="Kallberg Y."/>
            <person name="Tangrot J."/>
            <person name="Rosling A."/>
        </authorList>
    </citation>
    <scope>NUCLEOTIDE SEQUENCE</scope>
    <source>
        <strain evidence="2">BR232B</strain>
    </source>
</reference>
<proteinExistence type="predicted"/>
<dbReference type="AlphaFoldDB" id="A0A9N8ZSG2"/>